<evidence type="ECO:0000313" key="3">
    <source>
        <dbReference type="Proteomes" id="UP000265489"/>
    </source>
</evidence>
<dbReference type="GeneID" id="66579359"/>
<proteinExistence type="predicted"/>
<sequence length="278" mass="32862">MVNNDVKQLKNMAENIQRKEELISKLNSSKELFKKYTDASCMPSYETFECKELKDYDNKNLPEYIEKMLGKPPVEGTPRFFETKKKMRKKYLEELKNYKDAIQRVAPNYYTAYSNEREQVKRKAYEEIQSKSDRMTSCANEQKEMIQKYENEIRELNQKIDEFDLVKKQSKDVVHLNEIASFIEEGRADNLEEALYLSSFSDLFREVEKNMASLKQEMEKIHEKVNYLEDDVDDFDYEIEDMKKEFESINEEISGLQSGVNDAIDRADQAYDYAVSNG</sequence>
<evidence type="ECO:0000256" key="1">
    <source>
        <dbReference type="SAM" id="Coils"/>
    </source>
</evidence>
<feature type="coiled-coil region" evidence="1">
    <location>
        <begin position="139"/>
        <end position="166"/>
    </location>
</feature>
<evidence type="ECO:0000313" key="2">
    <source>
        <dbReference type="EMBL" id="RGU92284.1"/>
    </source>
</evidence>
<name>A0A395WCX8_9FIRM</name>
<gene>
    <name evidence="2" type="ORF">DWW32_04715</name>
</gene>
<organism evidence="2 3">
    <name type="scientific">Holdemanella biformis</name>
    <dbReference type="NCBI Taxonomy" id="1735"/>
    <lineage>
        <taxon>Bacteria</taxon>
        <taxon>Bacillati</taxon>
        <taxon>Bacillota</taxon>
        <taxon>Erysipelotrichia</taxon>
        <taxon>Erysipelotrichales</taxon>
        <taxon>Erysipelotrichaceae</taxon>
        <taxon>Holdemanella</taxon>
    </lineage>
</organism>
<reference evidence="2 3" key="1">
    <citation type="submission" date="2018-08" db="EMBL/GenBank/DDBJ databases">
        <title>A genome reference for cultivated species of the human gut microbiota.</title>
        <authorList>
            <person name="Zou Y."/>
            <person name="Xue W."/>
            <person name="Luo G."/>
        </authorList>
    </citation>
    <scope>NUCLEOTIDE SEQUENCE [LARGE SCALE GENOMIC DNA]</scope>
    <source>
        <strain evidence="2 3">AF15-20</strain>
    </source>
</reference>
<dbReference type="Proteomes" id="UP000265489">
    <property type="component" value="Unassembled WGS sequence"/>
</dbReference>
<dbReference type="EMBL" id="QRYQ01000006">
    <property type="protein sequence ID" value="RGU92284.1"/>
    <property type="molecule type" value="Genomic_DNA"/>
</dbReference>
<comment type="caution">
    <text evidence="2">The sequence shown here is derived from an EMBL/GenBank/DDBJ whole genome shotgun (WGS) entry which is preliminary data.</text>
</comment>
<dbReference type="AlphaFoldDB" id="A0A395WCX8"/>
<dbReference type="RefSeq" id="WP_118324941.1">
    <property type="nucleotide sequence ID" value="NZ_DAWEIE010000030.1"/>
</dbReference>
<feature type="coiled-coil region" evidence="1">
    <location>
        <begin position="2"/>
        <end position="29"/>
    </location>
</feature>
<keyword evidence="1" id="KW-0175">Coiled coil</keyword>
<protein>
    <submittedName>
        <fullName evidence="2">Uncharacterized protein</fullName>
    </submittedName>
</protein>
<dbReference type="Gene3D" id="3.90.20.10">
    <property type="match status" value="1"/>
</dbReference>
<accession>A0A395WCX8</accession>
<feature type="coiled-coil region" evidence="1">
    <location>
        <begin position="197"/>
        <end position="259"/>
    </location>
</feature>